<dbReference type="InterPro" id="IPR035926">
    <property type="entry name" value="NusB-like_sf"/>
</dbReference>
<dbReference type="HAMAP" id="MF_00073">
    <property type="entry name" value="NusB"/>
    <property type="match status" value="1"/>
</dbReference>
<name>A0A6I0F3G3_9FIRM</name>
<dbReference type="InterPro" id="IPR011605">
    <property type="entry name" value="NusB_fam"/>
</dbReference>
<evidence type="ECO:0000256" key="3">
    <source>
        <dbReference type="ARBA" id="ARBA00022884"/>
    </source>
</evidence>
<keyword evidence="5 6" id="KW-0804">Transcription</keyword>
<dbReference type="RefSeq" id="WP_151621127.1">
    <property type="nucleotide sequence ID" value="NZ_WBXO01000010.1"/>
</dbReference>
<evidence type="ECO:0000259" key="8">
    <source>
        <dbReference type="Pfam" id="PF01029"/>
    </source>
</evidence>
<dbReference type="InterPro" id="IPR006027">
    <property type="entry name" value="NusB_RsmB_TIM44"/>
</dbReference>
<evidence type="ECO:0000256" key="7">
    <source>
        <dbReference type="SAM" id="MobiDB-lite"/>
    </source>
</evidence>
<dbReference type="AlphaFoldDB" id="A0A6I0F3G3"/>
<dbReference type="CDD" id="cd00619">
    <property type="entry name" value="Terminator_NusB"/>
    <property type="match status" value="1"/>
</dbReference>
<comment type="function">
    <text evidence="6">Involved in transcription antitermination. Required for transcription of ribosomal RNA (rRNA) genes. Binds specifically to the boxA antiterminator sequence of the ribosomal RNA (rrn) operons.</text>
</comment>
<evidence type="ECO:0000256" key="2">
    <source>
        <dbReference type="ARBA" id="ARBA00022814"/>
    </source>
</evidence>
<feature type="domain" description="NusB/RsmB/TIM44" evidence="8">
    <location>
        <begin position="7"/>
        <end position="130"/>
    </location>
</feature>
<evidence type="ECO:0000256" key="4">
    <source>
        <dbReference type="ARBA" id="ARBA00023015"/>
    </source>
</evidence>
<dbReference type="Pfam" id="PF01029">
    <property type="entry name" value="NusB"/>
    <property type="match status" value="1"/>
</dbReference>
<dbReference type="NCBIfam" id="TIGR01951">
    <property type="entry name" value="nusB"/>
    <property type="match status" value="1"/>
</dbReference>
<dbReference type="GO" id="GO:0003723">
    <property type="term" value="F:RNA binding"/>
    <property type="evidence" value="ECO:0007669"/>
    <property type="project" value="UniProtKB-UniRule"/>
</dbReference>
<feature type="compositionally biased region" description="Basic and acidic residues" evidence="7">
    <location>
        <begin position="132"/>
        <end position="147"/>
    </location>
</feature>
<dbReference type="GO" id="GO:0031564">
    <property type="term" value="P:transcription antitermination"/>
    <property type="evidence" value="ECO:0007669"/>
    <property type="project" value="UniProtKB-KW"/>
</dbReference>
<accession>A0A6I0F3G3</accession>
<dbReference type="GO" id="GO:0005829">
    <property type="term" value="C:cytosol"/>
    <property type="evidence" value="ECO:0007669"/>
    <property type="project" value="TreeGrafter"/>
</dbReference>
<dbReference type="OrthoDB" id="9811381at2"/>
<protein>
    <recommendedName>
        <fullName evidence="6">Transcription antitermination protein NusB</fullName>
    </recommendedName>
    <alternativeName>
        <fullName evidence="6">Antitermination factor NusB</fullName>
    </alternativeName>
</protein>
<dbReference type="Proteomes" id="UP000468766">
    <property type="component" value="Unassembled WGS sequence"/>
</dbReference>
<reference evidence="9 10" key="1">
    <citation type="submission" date="2019-10" db="EMBL/GenBank/DDBJ databases">
        <title>Whole-genome sequence of the extremophile Heliorestis acidaminivorans DSM 24790.</title>
        <authorList>
            <person name="Kyndt J.A."/>
            <person name="Meyer T.E."/>
        </authorList>
    </citation>
    <scope>NUCLEOTIDE SEQUENCE [LARGE SCALE GENOMIC DNA]</scope>
    <source>
        <strain evidence="9 10">DSM 24790</strain>
    </source>
</reference>
<feature type="region of interest" description="Disordered" evidence="7">
    <location>
        <begin position="132"/>
        <end position="172"/>
    </location>
</feature>
<keyword evidence="10" id="KW-1185">Reference proteome</keyword>
<evidence type="ECO:0000256" key="6">
    <source>
        <dbReference type="HAMAP-Rule" id="MF_00073"/>
    </source>
</evidence>
<dbReference type="SUPFAM" id="SSF48013">
    <property type="entry name" value="NusB-like"/>
    <property type="match status" value="1"/>
</dbReference>
<gene>
    <name evidence="6 9" type="primary">nusB</name>
    <name evidence="9" type="ORF">F9B85_11655</name>
</gene>
<dbReference type="Gene3D" id="1.10.940.10">
    <property type="entry name" value="NusB-like"/>
    <property type="match status" value="1"/>
</dbReference>
<keyword evidence="2 6" id="KW-0889">Transcription antitermination</keyword>
<evidence type="ECO:0000313" key="10">
    <source>
        <dbReference type="Proteomes" id="UP000468766"/>
    </source>
</evidence>
<comment type="caution">
    <text evidence="9">The sequence shown here is derived from an EMBL/GenBank/DDBJ whole genome shotgun (WGS) entry which is preliminary data.</text>
</comment>
<organism evidence="9 10">
    <name type="scientific">Heliorestis acidaminivorans</name>
    <dbReference type="NCBI Taxonomy" id="553427"/>
    <lineage>
        <taxon>Bacteria</taxon>
        <taxon>Bacillati</taxon>
        <taxon>Bacillota</taxon>
        <taxon>Clostridia</taxon>
        <taxon>Eubacteriales</taxon>
        <taxon>Heliobacteriaceae</taxon>
        <taxon>Heliorestis</taxon>
    </lineage>
</organism>
<sequence length="172" mass="19443">MSRRLGRETALQTLFQHDLGRVDLEFALKYTCEEFSVNERAAEFAQELVRGVADYRKEIDQTISRLAVEWNLDRLANVDRNLLRLAIFEILYRSDVPNNVAINEALELAKIYSGEEAAKFINGVLGQLARELQQKENKSSPSDHDDGQSVAISEQAGTEKEQSEKEQVNGSL</sequence>
<feature type="compositionally biased region" description="Basic and acidic residues" evidence="7">
    <location>
        <begin position="157"/>
        <end position="172"/>
    </location>
</feature>
<proteinExistence type="inferred from homology"/>
<keyword evidence="4 6" id="KW-0805">Transcription regulation</keyword>
<evidence type="ECO:0000313" key="9">
    <source>
        <dbReference type="EMBL" id="KAB2951680.1"/>
    </source>
</evidence>
<evidence type="ECO:0000256" key="1">
    <source>
        <dbReference type="ARBA" id="ARBA00005952"/>
    </source>
</evidence>
<dbReference type="PANTHER" id="PTHR11078">
    <property type="entry name" value="N UTILIZATION SUBSTANCE PROTEIN B-RELATED"/>
    <property type="match status" value="1"/>
</dbReference>
<dbReference type="PANTHER" id="PTHR11078:SF3">
    <property type="entry name" value="ANTITERMINATION NUSB DOMAIN-CONTAINING PROTEIN"/>
    <property type="match status" value="1"/>
</dbReference>
<dbReference type="GO" id="GO:0006353">
    <property type="term" value="P:DNA-templated transcription termination"/>
    <property type="evidence" value="ECO:0007669"/>
    <property type="project" value="UniProtKB-UniRule"/>
</dbReference>
<keyword evidence="3 6" id="KW-0694">RNA-binding</keyword>
<comment type="similarity">
    <text evidence="1 6">Belongs to the NusB family.</text>
</comment>
<dbReference type="EMBL" id="WBXO01000010">
    <property type="protein sequence ID" value="KAB2951680.1"/>
    <property type="molecule type" value="Genomic_DNA"/>
</dbReference>
<evidence type="ECO:0000256" key="5">
    <source>
        <dbReference type="ARBA" id="ARBA00023163"/>
    </source>
</evidence>